<dbReference type="InterPro" id="IPR003488">
    <property type="entry name" value="DprA"/>
</dbReference>
<reference evidence="4 5" key="1">
    <citation type="journal article" date="2009" name="Environ. Microbiol.">
        <title>Genome sequence of Desulfobacterium autotrophicum HRM2, a marine sulfate reducer oxidizing organic carbon completely to carbon dioxide.</title>
        <authorList>
            <person name="Strittmatter A.W."/>
            <person name="Liesegang H."/>
            <person name="Rabus R."/>
            <person name="Decker I."/>
            <person name="Amann J."/>
            <person name="Andres S."/>
            <person name="Henne A."/>
            <person name="Fricke W.F."/>
            <person name="Martinez-Arias R."/>
            <person name="Bartels D."/>
            <person name="Goesmann A."/>
            <person name="Krause L."/>
            <person name="Puehler A."/>
            <person name="Klenk H.P."/>
            <person name="Richter M."/>
            <person name="Schuler M."/>
            <person name="Gloeckner F.O."/>
            <person name="Meyerdierks A."/>
            <person name="Gottschalk G."/>
            <person name="Amann R."/>
        </authorList>
    </citation>
    <scope>NUCLEOTIDE SEQUENCE [LARGE SCALE GENOMIC DNA]</scope>
    <source>
        <strain evidence="5">ATCC 43914 / DSM 3382 / HRM2</strain>
    </source>
</reference>
<dbReference type="Gene3D" id="1.10.10.10">
    <property type="entry name" value="Winged helix-like DNA-binding domain superfamily/Winged helix DNA-binding domain"/>
    <property type="match status" value="1"/>
</dbReference>
<dbReference type="PANTHER" id="PTHR43022">
    <property type="entry name" value="PROTEIN SMF"/>
    <property type="match status" value="1"/>
</dbReference>
<dbReference type="Proteomes" id="UP000000442">
    <property type="component" value="Chromosome"/>
</dbReference>
<dbReference type="eggNOG" id="COG0758">
    <property type="taxonomic scope" value="Bacteria"/>
</dbReference>
<dbReference type="OrthoDB" id="9785707at2"/>
<evidence type="ECO:0000313" key="5">
    <source>
        <dbReference type="Proteomes" id="UP000000442"/>
    </source>
</evidence>
<feature type="domain" description="DprA winged helix" evidence="3">
    <location>
        <begin position="310"/>
        <end position="365"/>
    </location>
</feature>
<organism evidence="4 5">
    <name type="scientific">Desulforapulum autotrophicum (strain ATCC 43914 / DSM 3382 / VKM B-1955 / HRM2)</name>
    <name type="common">Desulfobacterium autotrophicum</name>
    <dbReference type="NCBI Taxonomy" id="177437"/>
    <lineage>
        <taxon>Bacteria</taxon>
        <taxon>Pseudomonadati</taxon>
        <taxon>Thermodesulfobacteriota</taxon>
        <taxon>Desulfobacteria</taxon>
        <taxon>Desulfobacterales</taxon>
        <taxon>Desulfobacteraceae</taxon>
        <taxon>Desulforapulum</taxon>
    </lineage>
</organism>
<dbReference type="GO" id="GO:0009294">
    <property type="term" value="P:DNA-mediated transformation"/>
    <property type="evidence" value="ECO:0007669"/>
    <property type="project" value="InterPro"/>
</dbReference>
<keyword evidence="5" id="KW-1185">Reference proteome</keyword>
<dbReference type="Pfam" id="PF02481">
    <property type="entry name" value="DNA_processg_A"/>
    <property type="match status" value="1"/>
</dbReference>
<dbReference type="NCBIfam" id="TIGR00732">
    <property type="entry name" value="dprA"/>
    <property type="match status" value="1"/>
</dbReference>
<dbReference type="PANTHER" id="PTHR43022:SF1">
    <property type="entry name" value="PROTEIN SMF"/>
    <property type="match status" value="1"/>
</dbReference>
<protein>
    <submittedName>
        <fullName evidence="4">DprA</fullName>
    </submittedName>
</protein>
<dbReference type="InterPro" id="IPR036388">
    <property type="entry name" value="WH-like_DNA-bd_sf"/>
</dbReference>
<dbReference type="RefSeq" id="WP_015904581.1">
    <property type="nucleotide sequence ID" value="NC_012108.1"/>
</dbReference>
<feature type="domain" description="Smf/DprA SLOG" evidence="2">
    <location>
        <begin position="82"/>
        <end position="289"/>
    </location>
</feature>
<evidence type="ECO:0000313" key="4">
    <source>
        <dbReference type="EMBL" id="ACN15818.1"/>
    </source>
</evidence>
<evidence type="ECO:0000259" key="2">
    <source>
        <dbReference type="Pfam" id="PF02481"/>
    </source>
</evidence>
<gene>
    <name evidence="4" type="primary">dprA</name>
    <name evidence="4" type="ordered locus">HRM2_27260</name>
</gene>
<comment type="similarity">
    <text evidence="1">Belongs to the DprA/Smf family.</text>
</comment>
<dbReference type="InterPro" id="IPR057666">
    <property type="entry name" value="DrpA_SLOG"/>
</dbReference>
<proteinExistence type="inferred from homology"/>
<dbReference type="InterPro" id="IPR010994">
    <property type="entry name" value="RuvA_2-like"/>
</dbReference>
<dbReference type="SUPFAM" id="SSF102405">
    <property type="entry name" value="MCP/YpsA-like"/>
    <property type="match status" value="1"/>
</dbReference>
<dbReference type="Pfam" id="PF17782">
    <property type="entry name" value="WHD_DprA"/>
    <property type="match status" value="1"/>
</dbReference>
<dbReference type="KEGG" id="dat:HRM2_27260"/>
<dbReference type="Gene3D" id="3.40.50.450">
    <property type="match status" value="1"/>
</dbReference>
<dbReference type="Pfam" id="PF14520">
    <property type="entry name" value="HHH_5"/>
    <property type="match status" value="1"/>
</dbReference>
<dbReference type="AlphaFoldDB" id="C0QI82"/>
<evidence type="ECO:0000256" key="1">
    <source>
        <dbReference type="ARBA" id="ARBA00006525"/>
    </source>
</evidence>
<dbReference type="EMBL" id="CP001087">
    <property type="protein sequence ID" value="ACN15818.1"/>
    <property type="molecule type" value="Genomic_DNA"/>
</dbReference>
<dbReference type="STRING" id="177437.HRM2_27260"/>
<name>C0QI82_DESAH</name>
<evidence type="ECO:0000259" key="3">
    <source>
        <dbReference type="Pfam" id="PF17782"/>
    </source>
</evidence>
<dbReference type="HOGENOM" id="CLU_029601_0_3_7"/>
<sequence>MITNDNYLPWFIVKSIPGIGNHLYKRLINRFKTPENILAAKAAELKTIRGMSQKAITGIVHCTVKKKAEIALATVLRGKIRVVTMNDPTYPPLLREIADPPPFFTFQGELNADLPCISIVGSRNATAYGLESAYRLGYDLAVLGFQVVSGMARGIDTAAHHGALAAKGKTMAILGSGLNWIYPRENQSLFQAICQTGVVISEFSPDTRPEPRNFPIRNRLIAGISTGTIVVEAANKSGSLITARLAADFSREVFAVPGSINSHRSHGTHALIRAGATLVETHRDVIQELHHMVHTEPLDPLTKPRGKNENKKELTRVELAIVTILEPYPLHIDKIVEKTDLDIASISAALLDLELKGMVRQLPGKLFSIKEE</sequence>
<dbReference type="InterPro" id="IPR041614">
    <property type="entry name" value="DprA_WH"/>
</dbReference>
<accession>C0QI82</accession>
<dbReference type="eggNOG" id="COG1948">
    <property type="taxonomic scope" value="Bacteria"/>
</dbReference>
<dbReference type="SUPFAM" id="SSF47781">
    <property type="entry name" value="RuvA domain 2-like"/>
    <property type="match status" value="1"/>
</dbReference>